<accession>X0ZC03</accession>
<dbReference type="AlphaFoldDB" id="X0ZC03"/>
<proteinExistence type="predicted"/>
<gene>
    <name evidence="1" type="ORF">S01H4_10660</name>
</gene>
<sequence>MIAKLPTFILFKSLDFYERGYLRANVGARFIEPEENFTNSSIYSHTKRDAESMKEN</sequence>
<feature type="non-terminal residue" evidence="1">
    <location>
        <position position="56"/>
    </location>
</feature>
<reference evidence="1" key="1">
    <citation type="journal article" date="2014" name="Front. Microbiol.">
        <title>High frequency of phylogenetically diverse reductive dehalogenase-homologous genes in deep subseafloor sedimentary metagenomes.</title>
        <authorList>
            <person name="Kawai M."/>
            <person name="Futagami T."/>
            <person name="Toyoda A."/>
            <person name="Takaki Y."/>
            <person name="Nishi S."/>
            <person name="Hori S."/>
            <person name="Arai W."/>
            <person name="Tsubouchi T."/>
            <person name="Morono Y."/>
            <person name="Uchiyama I."/>
            <person name="Ito T."/>
            <person name="Fujiyama A."/>
            <person name="Inagaki F."/>
            <person name="Takami H."/>
        </authorList>
    </citation>
    <scope>NUCLEOTIDE SEQUENCE</scope>
    <source>
        <strain evidence="1">Expedition CK06-06</strain>
    </source>
</reference>
<organism evidence="1">
    <name type="scientific">marine sediment metagenome</name>
    <dbReference type="NCBI Taxonomy" id="412755"/>
    <lineage>
        <taxon>unclassified sequences</taxon>
        <taxon>metagenomes</taxon>
        <taxon>ecological metagenomes</taxon>
    </lineage>
</organism>
<evidence type="ECO:0000313" key="1">
    <source>
        <dbReference type="EMBL" id="GAG66759.1"/>
    </source>
</evidence>
<dbReference type="EMBL" id="BART01004130">
    <property type="protein sequence ID" value="GAG66759.1"/>
    <property type="molecule type" value="Genomic_DNA"/>
</dbReference>
<name>X0ZC03_9ZZZZ</name>
<protein>
    <submittedName>
        <fullName evidence="1">Uncharacterized protein</fullName>
    </submittedName>
</protein>
<comment type="caution">
    <text evidence="1">The sequence shown here is derived from an EMBL/GenBank/DDBJ whole genome shotgun (WGS) entry which is preliminary data.</text>
</comment>